<keyword evidence="1" id="KW-0812">Transmembrane</keyword>
<evidence type="ECO:0000313" key="3">
    <source>
        <dbReference type="Proteomes" id="UP000184518"/>
    </source>
</evidence>
<dbReference type="STRING" id="1416778.SAMN05443633_101545"/>
<feature type="transmembrane region" description="Helical" evidence="1">
    <location>
        <begin position="12"/>
        <end position="32"/>
    </location>
</feature>
<dbReference type="EMBL" id="FQUT01000001">
    <property type="protein sequence ID" value="SHE57671.1"/>
    <property type="molecule type" value="Genomic_DNA"/>
</dbReference>
<dbReference type="NCBIfam" id="NF038065">
    <property type="entry name" value="Pr6Pr"/>
    <property type="match status" value="1"/>
</dbReference>
<keyword evidence="1" id="KW-1133">Transmembrane helix</keyword>
<reference evidence="3" key="1">
    <citation type="submission" date="2016-11" db="EMBL/GenBank/DDBJ databases">
        <authorList>
            <person name="Varghese N."/>
            <person name="Submissions S."/>
        </authorList>
    </citation>
    <scope>NUCLEOTIDE SEQUENCE [LARGE SCALE GENOMIC DNA]</scope>
    <source>
        <strain evidence="3">DSM 27619</strain>
    </source>
</reference>
<dbReference type="InterPro" id="IPR049713">
    <property type="entry name" value="Pr6Pr-like"/>
</dbReference>
<evidence type="ECO:0008006" key="4">
    <source>
        <dbReference type="Google" id="ProtNLM"/>
    </source>
</evidence>
<feature type="transmembrane region" description="Helical" evidence="1">
    <location>
        <begin position="119"/>
        <end position="137"/>
    </location>
</feature>
<protein>
    <recommendedName>
        <fullName evidence="4">FAR-17a/AIG1-like protein</fullName>
    </recommendedName>
</protein>
<evidence type="ECO:0000256" key="1">
    <source>
        <dbReference type="SAM" id="Phobius"/>
    </source>
</evidence>
<accession>A0A1M4ULP6</accession>
<name>A0A1M4ULP6_9FLAO</name>
<dbReference type="RefSeq" id="WP_378158250.1">
    <property type="nucleotide sequence ID" value="NZ_JBHSOO010000001.1"/>
</dbReference>
<dbReference type="Proteomes" id="UP000184518">
    <property type="component" value="Unassembled WGS sequence"/>
</dbReference>
<keyword evidence="3" id="KW-1185">Reference proteome</keyword>
<keyword evidence="1" id="KW-0472">Membrane</keyword>
<dbReference type="AlphaFoldDB" id="A0A1M4ULP6"/>
<sequence length="216" mass="25195">MKLIFTSEFTSLIMKKILALIFALIGWFAVIMQYQLMLEDSKFTFLEMTIQFFSYFTILTNIIVAVYFTSQLGKNPQQIENSGTLMAITIYILMVGLIYQVVLRSTWNPTGMQRVVDELLHAIIPAFVLLYWIFIGNKNNLNYKQIPRWAVYPLMYLFYILIRGHFSGFYPYPFVDVFTIGYSQVLINAFLILIFFTGLSMLFIRIGKALRISNND</sequence>
<feature type="transmembrane region" description="Helical" evidence="1">
    <location>
        <begin position="52"/>
        <end position="70"/>
    </location>
</feature>
<evidence type="ECO:0000313" key="2">
    <source>
        <dbReference type="EMBL" id="SHE57671.1"/>
    </source>
</evidence>
<feature type="transmembrane region" description="Helical" evidence="1">
    <location>
        <begin position="82"/>
        <end position="99"/>
    </location>
</feature>
<organism evidence="2 3">
    <name type="scientific">Chryseobacterium arachidis</name>
    <dbReference type="NCBI Taxonomy" id="1416778"/>
    <lineage>
        <taxon>Bacteria</taxon>
        <taxon>Pseudomonadati</taxon>
        <taxon>Bacteroidota</taxon>
        <taxon>Flavobacteriia</taxon>
        <taxon>Flavobacteriales</taxon>
        <taxon>Weeksellaceae</taxon>
        <taxon>Chryseobacterium group</taxon>
        <taxon>Chryseobacterium</taxon>
    </lineage>
</organism>
<gene>
    <name evidence="2" type="ORF">SAMN05443633_101545</name>
</gene>
<feature type="transmembrane region" description="Helical" evidence="1">
    <location>
        <begin position="149"/>
        <end position="166"/>
    </location>
</feature>
<feature type="transmembrane region" description="Helical" evidence="1">
    <location>
        <begin position="186"/>
        <end position="204"/>
    </location>
</feature>
<proteinExistence type="predicted"/>